<dbReference type="Proteomes" id="UP001553843">
    <property type="component" value="Unassembled WGS sequence"/>
</dbReference>
<feature type="domain" description="NAD-dependent epimerase/dehydratase" evidence="1">
    <location>
        <begin position="4"/>
        <end position="209"/>
    </location>
</feature>
<dbReference type="SUPFAM" id="SSF51735">
    <property type="entry name" value="NAD(P)-binding Rossmann-fold domains"/>
    <property type="match status" value="1"/>
</dbReference>
<sequence length="309" mass="32664">MPTVLITGPAGLVGRHVLQEATSRGVRLTLMSHRRPVTSPGPDHRTVTADLAAPASLRGICEGVDVLLHCASYIGGDPDANEAVNDRGTRALVDEARRAGVSRIVYVSTASVYGRGTFRDADPGRLVRNPGSPTSRTRAAAEDAVLDAGGIVLRPHLVYGPGDTWVVPGLLRLLRALPGTVEGWSARMSVVSVRDLARLVVGAGLAPAADLTAAVYHAAHPTPVTAATLLRMVAACFSLPWPEQDMSVAAARAHLAADGRSSHGLDMLTTDHWFDGVPLWRDLCLSPGPDFRNGFPESAEWYRGALLTA</sequence>
<dbReference type="InterPro" id="IPR001509">
    <property type="entry name" value="Epimerase_deHydtase"/>
</dbReference>
<dbReference type="PANTHER" id="PTHR48079">
    <property type="entry name" value="PROTEIN YEEZ"/>
    <property type="match status" value="1"/>
</dbReference>
<accession>A0ABV3LXV6</accession>
<dbReference type="EMBL" id="JBEYRS010000006">
    <property type="protein sequence ID" value="MEW2363831.1"/>
    <property type="molecule type" value="Genomic_DNA"/>
</dbReference>
<comment type="caution">
    <text evidence="2">The sequence shown here is derived from an EMBL/GenBank/DDBJ whole genome shotgun (WGS) entry which is preliminary data.</text>
</comment>
<reference evidence="2 3" key="1">
    <citation type="submission" date="2024-06" db="EMBL/GenBank/DDBJ databases">
        <title>The Natural Products Discovery Center: Release of the First 8490 Sequenced Strains for Exploring Actinobacteria Biosynthetic Diversity.</title>
        <authorList>
            <person name="Kalkreuter E."/>
            <person name="Kautsar S.A."/>
            <person name="Yang D."/>
            <person name="Bader C.D."/>
            <person name="Teijaro C.N."/>
            <person name="Fluegel L."/>
            <person name="Davis C.M."/>
            <person name="Simpson J.R."/>
            <person name="Lauterbach L."/>
            <person name="Steele A.D."/>
            <person name="Gui C."/>
            <person name="Meng S."/>
            <person name="Li G."/>
            <person name="Viehrig K."/>
            <person name="Ye F."/>
            <person name="Su P."/>
            <person name="Kiefer A.F."/>
            <person name="Nichols A."/>
            <person name="Cepeda A.J."/>
            <person name="Yan W."/>
            <person name="Fan B."/>
            <person name="Jiang Y."/>
            <person name="Adhikari A."/>
            <person name="Zheng C.-J."/>
            <person name="Schuster L."/>
            <person name="Cowan T.M."/>
            <person name="Smanski M.J."/>
            <person name="Chevrette M.G."/>
            <person name="De Carvalho L.P.S."/>
            <person name="Shen B."/>
        </authorList>
    </citation>
    <scope>NUCLEOTIDE SEQUENCE [LARGE SCALE GENOMIC DNA]</scope>
    <source>
        <strain evidence="2 3">NPDC047833</strain>
    </source>
</reference>
<evidence type="ECO:0000313" key="2">
    <source>
        <dbReference type="EMBL" id="MEW2363831.1"/>
    </source>
</evidence>
<gene>
    <name evidence="2" type="ORF">AB0887_18030</name>
</gene>
<dbReference type="RefSeq" id="WP_359779544.1">
    <property type="nucleotide sequence ID" value="NZ_JBEYRR010000006.1"/>
</dbReference>
<evidence type="ECO:0000313" key="3">
    <source>
        <dbReference type="Proteomes" id="UP001553843"/>
    </source>
</evidence>
<dbReference type="Gene3D" id="3.40.50.720">
    <property type="entry name" value="NAD(P)-binding Rossmann-like Domain"/>
    <property type="match status" value="1"/>
</dbReference>
<dbReference type="InterPro" id="IPR051783">
    <property type="entry name" value="NAD(P)-dependent_oxidoreduct"/>
</dbReference>
<proteinExistence type="predicted"/>
<name>A0ABV3LXV6_9ACTN</name>
<organism evidence="2 3">
    <name type="scientific">Streptomyces huasconensis</name>
    <dbReference type="NCBI Taxonomy" id="1854574"/>
    <lineage>
        <taxon>Bacteria</taxon>
        <taxon>Bacillati</taxon>
        <taxon>Actinomycetota</taxon>
        <taxon>Actinomycetes</taxon>
        <taxon>Kitasatosporales</taxon>
        <taxon>Streptomycetaceae</taxon>
        <taxon>Streptomyces</taxon>
    </lineage>
</organism>
<dbReference type="PANTHER" id="PTHR48079:SF6">
    <property type="entry name" value="NAD(P)-BINDING DOMAIN-CONTAINING PROTEIN-RELATED"/>
    <property type="match status" value="1"/>
</dbReference>
<keyword evidence="3" id="KW-1185">Reference proteome</keyword>
<dbReference type="Pfam" id="PF01370">
    <property type="entry name" value="Epimerase"/>
    <property type="match status" value="1"/>
</dbReference>
<dbReference type="InterPro" id="IPR036291">
    <property type="entry name" value="NAD(P)-bd_dom_sf"/>
</dbReference>
<protein>
    <submittedName>
        <fullName evidence="2">NAD-dependent epimerase/dehydratase family protein</fullName>
    </submittedName>
</protein>
<evidence type="ECO:0000259" key="1">
    <source>
        <dbReference type="Pfam" id="PF01370"/>
    </source>
</evidence>